<accession>A0A1G1YIK3</accession>
<sequence>MQATSPNQKIACPVCGANQLTPILKKKAMPLYNLELHRSRADALAAARGDLDYYQCSGCTFVFNAAFNPSLMNYKVAYNNDRALSQIYRAYMDTVCERINNMFDITGKTIVEVGCGSGEFLKQLHQKYSFRGYGYDPNLSAANNHHETLTFINDYYRADLAKPDLLILRHTLEHLGDPHVFLDEITGTQAPRLALAPAKRVDLYIEVPAWEWIVERNQIFAFSFEHCSYYTKPALEKTLTKHGFQTRKLSFGFKGEHLEYYGTRKN</sequence>
<dbReference type="InterPro" id="IPR029063">
    <property type="entry name" value="SAM-dependent_MTases_sf"/>
</dbReference>
<dbReference type="Proteomes" id="UP000177310">
    <property type="component" value="Unassembled WGS sequence"/>
</dbReference>
<dbReference type="Gene3D" id="3.40.50.150">
    <property type="entry name" value="Vaccinia Virus protein VP39"/>
    <property type="match status" value="1"/>
</dbReference>
<dbReference type="AlphaFoldDB" id="A0A1G1YIK3"/>
<dbReference type="PANTHER" id="PTHR43861">
    <property type="entry name" value="TRANS-ACONITATE 2-METHYLTRANSFERASE-RELATED"/>
    <property type="match status" value="1"/>
</dbReference>
<proteinExistence type="predicted"/>
<dbReference type="CDD" id="cd02440">
    <property type="entry name" value="AdoMet_MTases"/>
    <property type="match status" value="1"/>
</dbReference>
<organism evidence="1 2">
    <name type="scientific">Candidatus Buchananbacteria bacterium RIFCSPHIGHO2_02_FULL_56_16</name>
    <dbReference type="NCBI Taxonomy" id="1797542"/>
    <lineage>
        <taxon>Bacteria</taxon>
        <taxon>Candidatus Buchananiibacteriota</taxon>
    </lineage>
</organism>
<dbReference type="PANTHER" id="PTHR43861:SF6">
    <property type="entry name" value="METHYLTRANSFERASE TYPE 11"/>
    <property type="match status" value="1"/>
</dbReference>
<protein>
    <recommendedName>
        <fullName evidence="3">Methyltransferase</fullName>
    </recommendedName>
</protein>
<evidence type="ECO:0000313" key="1">
    <source>
        <dbReference type="EMBL" id="OGY52172.1"/>
    </source>
</evidence>
<dbReference type="EMBL" id="MHIL01000008">
    <property type="protein sequence ID" value="OGY52172.1"/>
    <property type="molecule type" value="Genomic_DNA"/>
</dbReference>
<reference evidence="1 2" key="1">
    <citation type="journal article" date="2016" name="Nat. Commun.">
        <title>Thousands of microbial genomes shed light on interconnected biogeochemical processes in an aquifer system.</title>
        <authorList>
            <person name="Anantharaman K."/>
            <person name="Brown C.T."/>
            <person name="Hug L.A."/>
            <person name="Sharon I."/>
            <person name="Castelle C.J."/>
            <person name="Probst A.J."/>
            <person name="Thomas B.C."/>
            <person name="Singh A."/>
            <person name="Wilkins M.J."/>
            <person name="Karaoz U."/>
            <person name="Brodie E.L."/>
            <person name="Williams K.H."/>
            <person name="Hubbard S.S."/>
            <person name="Banfield J.F."/>
        </authorList>
    </citation>
    <scope>NUCLEOTIDE SEQUENCE [LARGE SCALE GENOMIC DNA]</scope>
</reference>
<comment type="caution">
    <text evidence="1">The sequence shown here is derived from an EMBL/GenBank/DDBJ whole genome shotgun (WGS) entry which is preliminary data.</text>
</comment>
<gene>
    <name evidence="1" type="ORF">A3J59_03400</name>
</gene>
<dbReference type="Pfam" id="PF13489">
    <property type="entry name" value="Methyltransf_23"/>
    <property type="match status" value="1"/>
</dbReference>
<dbReference type="SUPFAM" id="SSF53335">
    <property type="entry name" value="S-adenosyl-L-methionine-dependent methyltransferases"/>
    <property type="match status" value="1"/>
</dbReference>
<evidence type="ECO:0008006" key="3">
    <source>
        <dbReference type="Google" id="ProtNLM"/>
    </source>
</evidence>
<dbReference type="STRING" id="1797542.A3J59_03400"/>
<name>A0A1G1YIK3_9BACT</name>
<evidence type="ECO:0000313" key="2">
    <source>
        <dbReference type="Proteomes" id="UP000177310"/>
    </source>
</evidence>